<evidence type="ECO:0000256" key="2">
    <source>
        <dbReference type="SAM" id="Phobius"/>
    </source>
</evidence>
<evidence type="ECO:0000256" key="1">
    <source>
        <dbReference type="SAM" id="MobiDB-lite"/>
    </source>
</evidence>
<sequence>MASARTARQAPAPARHERPRPRPQAVRGPVGGTVIRWDRVGRFVIGCIFIAVFALYIRPLWSVFSTRGEAAKRSAEVSRLAGEQRALDARIKALRDPSALESEARSLGMVRPGERAYVINGLRDTQK</sequence>
<organism evidence="3">
    <name type="scientific">freshwater metagenome</name>
    <dbReference type="NCBI Taxonomy" id="449393"/>
    <lineage>
        <taxon>unclassified sequences</taxon>
        <taxon>metagenomes</taxon>
        <taxon>ecological metagenomes</taxon>
    </lineage>
</organism>
<keyword evidence="2" id="KW-0812">Transmembrane</keyword>
<dbReference type="EMBL" id="CAFBMX010000006">
    <property type="protein sequence ID" value="CAB4933704.1"/>
    <property type="molecule type" value="Genomic_DNA"/>
</dbReference>
<keyword evidence="2" id="KW-0472">Membrane</keyword>
<accession>A0A6J7ITU2</accession>
<gene>
    <name evidence="3" type="ORF">UFOPK3674_01330</name>
</gene>
<dbReference type="AlphaFoldDB" id="A0A6J7ITU2"/>
<feature type="compositionally biased region" description="Low complexity" evidence="1">
    <location>
        <begin position="1"/>
        <end position="13"/>
    </location>
</feature>
<evidence type="ECO:0000313" key="3">
    <source>
        <dbReference type="EMBL" id="CAB4933704.1"/>
    </source>
</evidence>
<protein>
    <submittedName>
        <fullName evidence="3">Unannotated protein</fullName>
    </submittedName>
</protein>
<proteinExistence type="predicted"/>
<dbReference type="InterPro" id="IPR007060">
    <property type="entry name" value="FtsL/DivIC"/>
</dbReference>
<keyword evidence="2" id="KW-1133">Transmembrane helix</keyword>
<reference evidence="3" key="1">
    <citation type="submission" date="2020-05" db="EMBL/GenBank/DDBJ databases">
        <authorList>
            <person name="Chiriac C."/>
            <person name="Salcher M."/>
            <person name="Ghai R."/>
            <person name="Kavagutti S V."/>
        </authorList>
    </citation>
    <scope>NUCLEOTIDE SEQUENCE</scope>
</reference>
<dbReference type="Pfam" id="PF04977">
    <property type="entry name" value="DivIC"/>
    <property type="match status" value="1"/>
</dbReference>
<feature type="region of interest" description="Disordered" evidence="1">
    <location>
        <begin position="1"/>
        <end position="28"/>
    </location>
</feature>
<feature type="transmembrane region" description="Helical" evidence="2">
    <location>
        <begin position="40"/>
        <end position="57"/>
    </location>
</feature>
<name>A0A6J7ITU2_9ZZZZ</name>